<dbReference type="Proteomes" id="UP000216871">
    <property type="component" value="Unassembled WGS sequence"/>
</dbReference>
<protein>
    <submittedName>
        <fullName evidence="2">Uncharacterized protein</fullName>
    </submittedName>
</protein>
<evidence type="ECO:0000313" key="2">
    <source>
        <dbReference type="EMBL" id="OZG58999.1"/>
    </source>
</evidence>
<sequence>MEPAAHETSIPQNRPSQNRGRTAAPAKHDKY</sequence>
<keyword evidence="3" id="KW-1185">Reference proteome</keyword>
<dbReference type="AlphaFoldDB" id="A0A261FIP5"/>
<proteinExistence type="predicted"/>
<comment type="caution">
    <text evidence="2">The sequence shown here is derived from an EMBL/GenBank/DDBJ whole genome shotgun (WGS) entry which is preliminary data.</text>
</comment>
<dbReference type="EMBL" id="MWWW01000016">
    <property type="protein sequence ID" value="OZG58999.1"/>
    <property type="molecule type" value="Genomic_DNA"/>
</dbReference>
<organism evidence="2 3">
    <name type="scientific">Bifidobacterium myosotis</name>
    <dbReference type="NCBI Taxonomy" id="1630166"/>
    <lineage>
        <taxon>Bacteria</taxon>
        <taxon>Bacillati</taxon>
        <taxon>Actinomycetota</taxon>
        <taxon>Actinomycetes</taxon>
        <taxon>Bifidobacteriales</taxon>
        <taxon>Bifidobacteriaceae</taxon>
        <taxon>Bifidobacterium</taxon>
    </lineage>
</organism>
<reference evidence="2 3" key="1">
    <citation type="journal article" date="2017" name="BMC Genomics">
        <title>Comparative genomic and phylogenomic analyses of the Bifidobacteriaceae family.</title>
        <authorList>
            <person name="Lugli G.A."/>
            <person name="Milani C."/>
            <person name="Turroni F."/>
            <person name="Duranti S."/>
            <person name="Mancabelli L."/>
            <person name="Mangifesta M."/>
            <person name="Ferrario C."/>
            <person name="Modesto M."/>
            <person name="Mattarelli P."/>
            <person name="Jiri K."/>
            <person name="van Sinderen D."/>
            <person name="Ventura M."/>
        </authorList>
    </citation>
    <scope>NUCLEOTIDE SEQUENCE [LARGE SCALE GENOMIC DNA]</scope>
    <source>
        <strain evidence="2 3">DSM 100196</strain>
    </source>
</reference>
<feature type="compositionally biased region" description="Polar residues" evidence="1">
    <location>
        <begin position="9"/>
        <end position="20"/>
    </location>
</feature>
<feature type="region of interest" description="Disordered" evidence="1">
    <location>
        <begin position="1"/>
        <end position="31"/>
    </location>
</feature>
<evidence type="ECO:0000313" key="3">
    <source>
        <dbReference type="Proteomes" id="UP000216871"/>
    </source>
</evidence>
<evidence type="ECO:0000256" key="1">
    <source>
        <dbReference type="SAM" id="MobiDB-lite"/>
    </source>
</evidence>
<accession>A0A261FIP5</accession>
<name>A0A261FIP5_9BIFI</name>
<gene>
    <name evidence="2" type="ORF">BMYO_1540</name>
</gene>